<gene>
    <name evidence="6" type="ORF">FFLO_02917</name>
</gene>
<evidence type="ECO:0000313" key="6">
    <source>
        <dbReference type="EMBL" id="KAG7558190.1"/>
    </source>
</evidence>
<dbReference type="CDD" id="cd04666">
    <property type="entry name" value="NUDIX_DIPP2_like_Nudt4"/>
    <property type="match status" value="1"/>
</dbReference>
<feature type="domain" description="Nudix hydrolase" evidence="5">
    <location>
        <begin position="17"/>
        <end position="159"/>
    </location>
</feature>
<keyword evidence="2" id="KW-0479">Metal-binding</keyword>
<dbReference type="EMBL" id="JABELV010000049">
    <property type="protein sequence ID" value="KAG7558190.1"/>
    <property type="molecule type" value="Genomic_DNA"/>
</dbReference>
<dbReference type="GO" id="GO:0034432">
    <property type="term" value="F:bis(5'-adenosyl)-pentaphosphatase activity"/>
    <property type="evidence" value="ECO:0007669"/>
    <property type="project" value="TreeGrafter"/>
</dbReference>
<dbReference type="OrthoDB" id="2589879at2759"/>
<evidence type="ECO:0000256" key="2">
    <source>
        <dbReference type="ARBA" id="ARBA00022723"/>
    </source>
</evidence>
<dbReference type="GO" id="GO:0005634">
    <property type="term" value="C:nucleus"/>
    <property type="evidence" value="ECO:0007669"/>
    <property type="project" value="TreeGrafter"/>
</dbReference>
<dbReference type="GO" id="GO:0071543">
    <property type="term" value="P:diphosphoinositol polyphosphate metabolic process"/>
    <property type="evidence" value="ECO:0007669"/>
    <property type="project" value="TreeGrafter"/>
</dbReference>
<proteinExistence type="predicted"/>
<dbReference type="InterPro" id="IPR000086">
    <property type="entry name" value="NUDIX_hydrolase_dom"/>
</dbReference>
<dbReference type="GO" id="GO:1901911">
    <property type="term" value="P:adenosine 5'-(hexahydrogen pentaphosphate) catabolic process"/>
    <property type="evidence" value="ECO:0007669"/>
    <property type="project" value="TreeGrafter"/>
</dbReference>
<dbReference type="Gene3D" id="3.90.79.10">
    <property type="entry name" value="Nucleoside Triphosphate Pyrophosphohydrolase"/>
    <property type="match status" value="1"/>
</dbReference>
<keyword evidence="3" id="KW-0378">Hydrolase</keyword>
<dbReference type="Pfam" id="PF00293">
    <property type="entry name" value="NUDIX"/>
    <property type="match status" value="1"/>
</dbReference>
<dbReference type="AlphaFoldDB" id="A0A8K0JS35"/>
<dbReference type="GO" id="GO:1901907">
    <property type="term" value="P:diadenosine pentaphosphate catabolic process"/>
    <property type="evidence" value="ECO:0007669"/>
    <property type="project" value="TreeGrafter"/>
</dbReference>
<dbReference type="PANTHER" id="PTHR12629:SF0">
    <property type="entry name" value="DIPHOSPHOINOSITOL-POLYPHOSPHATE DIPHOSPHATASE"/>
    <property type="match status" value="1"/>
</dbReference>
<reference evidence="6" key="1">
    <citation type="submission" date="2020-04" db="EMBL/GenBank/DDBJ databases">
        <title>Analysis of mating type loci in Filobasidium floriforme.</title>
        <authorList>
            <person name="Nowrousian M."/>
        </authorList>
    </citation>
    <scope>NUCLEOTIDE SEQUENCE</scope>
    <source>
        <strain evidence="6">CBS 6242</strain>
    </source>
</reference>
<dbReference type="GO" id="GO:1901909">
    <property type="term" value="P:diadenosine hexaphosphate catabolic process"/>
    <property type="evidence" value="ECO:0007669"/>
    <property type="project" value="TreeGrafter"/>
</dbReference>
<comment type="caution">
    <text evidence="6">The sequence shown here is derived from an EMBL/GenBank/DDBJ whole genome shotgun (WGS) entry which is preliminary data.</text>
</comment>
<dbReference type="Proteomes" id="UP000812966">
    <property type="component" value="Unassembled WGS sequence"/>
</dbReference>
<evidence type="ECO:0000313" key="7">
    <source>
        <dbReference type="Proteomes" id="UP000812966"/>
    </source>
</evidence>
<protein>
    <recommendedName>
        <fullName evidence="5">Nudix hydrolase domain-containing protein</fullName>
    </recommendedName>
</protein>
<dbReference type="GO" id="GO:0005737">
    <property type="term" value="C:cytoplasm"/>
    <property type="evidence" value="ECO:0007669"/>
    <property type="project" value="TreeGrafter"/>
</dbReference>
<name>A0A8K0JS35_9TREE</name>
<evidence type="ECO:0000259" key="5">
    <source>
        <dbReference type="PROSITE" id="PS51462"/>
    </source>
</evidence>
<organism evidence="6 7">
    <name type="scientific">Filobasidium floriforme</name>
    <dbReference type="NCBI Taxonomy" id="5210"/>
    <lineage>
        <taxon>Eukaryota</taxon>
        <taxon>Fungi</taxon>
        <taxon>Dikarya</taxon>
        <taxon>Basidiomycota</taxon>
        <taxon>Agaricomycotina</taxon>
        <taxon>Tremellomycetes</taxon>
        <taxon>Filobasidiales</taxon>
        <taxon>Filobasidiaceae</taxon>
        <taxon>Filobasidium</taxon>
    </lineage>
</organism>
<dbReference type="GO" id="GO:0034431">
    <property type="term" value="F:bis(5'-adenosyl)-hexaphosphatase activity"/>
    <property type="evidence" value="ECO:0007669"/>
    <property type="project" value="TreeGrafter"/>
</dbReference>
<evidence type="ECO:0000256" key="1">
    <source>
        <dbReference type="ARBA" id="ARBA00001946"/>
    </source>
</evidence>
<dbReference type="SUPFAM" id="SSF55811">
    <property type="entry name" value="Nudix"/>
    <property type="match status" value="1"/>
</dbReference>
<dbReference type="PROSITE" id="PS51462">
    <property type="entry name" value="NUDIX"/>
    <property type="match status" value="1"/>
</dbReference>
<accession>A0A8K0JS35</accession>
<evidence type="ECO:0000256" key="3">
    <source>
        <dbReference type="ARBA" id="ARBA00022801"/>
    </source>
</evidence>
<dbReference type="GO" id="GO:0000298">
    <property type="term" value="F:endopolyphosphatase activity"/>
    <property type="evidence" value="ECO:0007669"/>
    <property type="project" value="TreeGrafter"/>
</dbReference>
<evidence type="ECO:0000256" key="4">
    <source>
        <dbReference type="ARBA" id="ARBA00022842"/>
    </source>
</evidence>
<dbReference type="PANTHER" id="PTHR12629">
    <property type="entry name" value="DIPHOSPHOINOSITOL POLYPHOSPHATE PHOSPHOHYDROLASE"/>
    <property type="match status" value="1"/>
</dbReference>
<dbReference type="GO" id="GO:0046872">
    <property type="term" value="F:metal ion binding"/>
    <property type="evidence" value="ECO:0007669"/>
    <property type="project" value="UniProtKB-KW"/>
</dbReference>
<dbReference type="GO" id="GO:0008486">
    <property type="term" value="F:diphosphoinositol-polyphosphate diphosphatase activity"/>
    <property type="evidence" value="ECO:0007669"/>
    <property type="project" value="TreeGrafter"/>
</dbReference>
<keyword evidence="7" id="KW-1185">Reference proteome</keyword>
<dbReference type="InterPro" id="IPR047198">
    <property type="entry name" value="DDP-like_NUDIX"/>
</dbReference>
<keyword evidence="4" id="KW-0460">Magnesium</keyword>
<dbReference type="InterPro" id="IPR015797">
    <property type="entry name" value="NUDIX_hydrolase-like_dom_sf"/>
</dbReference>
<comment type="cofactor">
    <cofactor evidence="1">
        <name>Mg(2+)</name>
        <dbReference type="ChEBI" id="CHEBI:18420"/>
    </cofactor>
</comment>
<sequence>MTDSSASVSPPSRAGLKQRTVCAAIPVDPVNQRVLMVTSRKHDTKWIFPKGGHEKELGESYAEAAIRESWEEAGTPRDLLASDIGNEVHVGSSMSGDGERRIDYHVFEIEVDPDALCDDWPEAKERKREWVSVPEALARCQAWANERNTKIDLYMGFKQCRVHKRYLDSKGAESTNGIEVKVGVGTDPIAEPVVGSAERVGGRAEDGEVVTSSG</sequence>